<accession>A0ABV6R6K4</accession>
<evidence type="ECO:0000313" key="5">
    <source>
        <dbReference type="EMBL" id="MFC0672617.1"/>
    </source>
</evidence>
<sequence>MSTVGLVVPEDIWSARSEHFLNLVLAGIEDVVVAAGHAVLTQATSSPEQEIAVHRRWAADGAVGAVVLRDLREDDPRPAVLAELGMPYVLIGDVVQEHEQEHPVSTVTVDNAGMMRDLLGELLARGHRSIGHVGGPQELLHSGLRRSAYREVMAGRGLPVLTADGDYTAAGGARALEELLPRLDPGGVLVLDNDAMALGALDRARELQLPVPDRVSLVSWEDSMGCQLSDPPLTALGHALRSTGALVGASLIGLVQERPHVTRHRQSTPVLLPRASLGMPG</sequence>
<evidence type="ECO:0000256" key="1">
    <source>
        <dbReference type="ARBA" id="ARBA00023015"/>
    </source>
</evidence>
<comment type="caution">
    <text evidence="5">The sequence shown here is derived from an EMBL/GenBank/DDBJ whole genome shotgun (WGS) entry which is preliminary data.</text>
</comment>
<dbReference type="Proteomes" id="UP001589793">
    <property type="component" value="Unassembled WGS sequence"/>
</dbReference>
<dbReference type="RefSeq" id="WP_376977534.1">
    <property type="nucleotide sequence ID" value="NZ_JBHLSV010000001.1"/>
</dbReference>
<dbReference type="Gene3D" id="3.40.50.2300">
    <property type="match status" value="2"/>
</dbReference>
<keyword evidence="3" id="KW-0804">Transcription</keyword>
<evidence type="ECO:0000256" key="2">
    <source>
        <dbReference type="ARBA" id="ARBA00023125"/>
    </source>
</evidence>
<dbReference type="PANTHER" id="PTHR30146">
    <property type="entry name" value="LACI-RELATED TRANSCRIPTIONAL REPRESSOR"/>
    <property type="match status" value="1"/>
</dbReference>
<keyword evidence="1" id="KW-0805">Transcription regulation</keyword>
<dbReference type="CDD" id="cd06267">
    <property type="entry name" value="PBP1_LacI_sugar_binding-like"/>
    <property type="match status" value="1"/>
</dbReference>
<name>A0ABV6R6K4_9MICO</name>
<evidence type="ECO:0000259" key="4">
    <source>
        <dbReference type="Pfam" id="PF13377"/>
    </source>
</evidence>
<dbReference type="SUPFAM" id="SSF53822">
    <property type="entry name" value="Periplasmic binding protein-like I"/>
    <property type="match status" value="1"/>
</dbReference>
<proteinExistence type="predicted"/>
<dbReference type="Pfam" id="PF13377">
    <property type="entry name" value="Peripla_BP_3"/>
    <property type="match status" value="1"/>
</dbReference>
<evidence type="ECO:0000313" key="6">
    <source>
        <dbReference type="Proteomes" id="UP001589793"/>
    </source>
</evidence>
<dbReference type="InterPro" id="IPR028082">
    <property type="entry name" value="Peripla_BP_I"/>
</dbReference>
<keyword evidence="2 5" id="KW-0238">DNA-binding</keyword>
<gene>
    <name evidence="5" type="ORF">ACFFF6_01460</name>
</gene>
<dbReference type="GO" id="GO:0003677">
    <property type="term" value="F:DNA binding"/>
    <property type="evidence" value="ECO:0007669"/>
    <property type="project" value="UniProtKB-KW"/>
</dbReference>
<protein>
    <submittedName>
        <fullName evidence="5">LacI family DNA-binding transcriptional regulator</fullName>
    </submittedName>
</protein>
<reference evidence="5 6" key="1">
    <citation type="submission" date="2024-09" db="EMBL/GenBank/DDBJ databases">
        <authorList>
            <person name="Sun Q."/>
            <person name="Mori K."/>
        </authorList>
    </citation>
    <scope>NUCLEOTIDE SEQUENCE [LARGE SCALE GENOMIC DNA]</scope>
    <source>
        <strain evidence="5 6">CICC 10874</strain>
    </source>
</reference>
<dbReference type="PANTHER" id="PTHR30146:SF155">
    <property type="entry name" value="ALANINE RACEMASE"/>
    <property type="match status" value="1"/>
</dbReference>
<keyword evidence="6" id="KW-1185">Reference proteome</keyword>
<feature type="domain" description="Transcriptional regulator LacI/GalR-like sensor" evidence="4">
    <location>
        <begin position="121"/>
        <end position="276"/>
    </location>
</feature>
<organism evidence="5 6">
    <name type="scientific">Brachybacterium hainanense</name>
    <dbReference type="NCBI Taxonomy" id="1541174"/>
    <lineage>
        <taxon>Bacteria</taxon>
        <taxon>Bacillati</taxon>
        <taxon>Actinomycetota</taxon>
        <taxon>Actinomycetes</taxon>
        <taxon>Micrococcales</taxon>
        <taxon>Dermabacteraceae</taxon>
        <taxon>Brachybacterium</taxon>
    </lineage>
</organism>
<dbReference type="InterPro" id="IPR046335">
    <property type="entry name" value="LacI/GalR-like_sensor"/>
</dbReference>
<evidence type="ECO:0000256" key="3">
    <source>
        <dbReference type="ARBA" id="ARBA00023163"/>
    </source>
</evidence>
<dbReference type="EMBL" id="JBHLSV010000001">
    <property type="protein sequence ID" value="MFC0672617.1"/>
    <property type="molecule type" value="Genomic_DNA"/>
</dbReference>